<dbReference type="Pfam" id="PF01585">
    <property type="entry name" value="G-patch"/>
    <property type="match status" value="1"/>
</dbReference>
<protein>
    <recommendedName>
        <fullName evidence="6">PinX1-related protein 1</fullName>
    </recommendedName>
</protein>
<evidence type="ECO:0000256" key="5">
    <source>
        <dbReference type="ARBA" id="ARBA00038007"/>
    </source>
</evidence>
<feature type="compositionally biased region" description="Basic residues" evidence="8">
    <location>
        <begin position="213"/>
        <end position="223"/>
    </location>
</feature>
<evidence type="ECO:0000259" key="9">
    <source>
        <dbReference type="PROSITE" id="PS50174"/>
    </source>
</evidence>
<dbReference type="InterPro" id="IPR000467">
    <property type="entry name" value="G_patch_dom"/>
</dbReference>
<feature type="region of interest" description="Disordered" evidence="8">
    <location>
        <begin position="147"/>
        <end position="339"/>
    </location>
</feature>
<evidence type="ECO:0000256" key="2">
    <source>
        <dbReference type="ARBA" id="ARBA00022517"/>
    </source>
</evidence>
<gene>
    <name evidence="10" type="ORF">QBC37DRAFT_438421</name>
</gene>
<feature type="region of interest" description="Disordered" evidence="8">
    <location>
        <begin position="1"/>
        <end position="25"/>
    </location>
</feature>
<dbReference type="PANTHER" id="PTHR23149:SF31">
    <property type="entry name" value="PROTEIN PXR1"/>
    <property type="match status" value="1"/>
</dbReference>
<comment type="similarity">
    <text evidence="5">Belongs to the PINX1 family.</text>
</comment>
<feature type="compositionally biased region" description="Polar residues" evidence="8">
    <location>
        <begin position="15"/>
        <end position="25"/>
    </location>
</feature>
<dbReference type="GO" id="GO:0005730">
    <property type="term" value="C:nucleolus"/>
    <property type="evidence" value="ECO:0007669"/>
    <property type="project" value="UniProtKB-SubCell"/>
</dbReference>
<keyword evidence="2" id="KW-0690">Ribosome biogenesis</keyword>
<sequence>MGLAAAKNKRRLGNDPNNTKWSRNTDSFGQKLLRAQGWEPGQYLGAKDAAHAEWHTEANSSHIRVVLKDDTMGLGAKRNTGDECTGLNAFQNLLGRLNGKSEDVIEAEQQARDDVKRNLYVEQKIGTIRFVKGGWLVGDVVKETLAEEDEGLPPSGSKQDSAATSSAEDTSKSEKKSKKRKAEKEGDDKVSKKDKKSKKRKSEDDVDSDDSRSKKKAKKSKKSKKDDEADAANDSDGATTSAVESKKSRKEKKEKKKSKEEKREKKEKRRKEKASSSGSGTETGDSISREKKRRKGDKKDKASESPAPVTQPTVSASSTSTPAGSGYSTPTISDSTSARYLSRRRFIAQKTMAFSDATALNQIFMIKS</sequence>
<feature type="compositionally biased region" description="Basic and acidic residues" evidence="8">
    <location>
        <begin position="182"/>
        <end position="191"/>
    </location>
</feature>
<dbReference type="PANTHER" id="PTHR23149">
    <property type="entry name" value="G PATCH DOMAIN CONTAINING PROTEIN"/>
    <property type="match status" value="1"/>
</dbReference>
<evidence type="ECO:0000256" key="8">
    <source>
        <dbReference type="SAM" id="MobiDB-lite"/>
    </source>
</evidence>
<name>A0AAN7BAN3_9PEZI</name>
<keyword evidence="11" id="KW-1185">Reference proteome</keyword>
<feature type="compositionally biased region" description="Basic residues" evidence="8">
    <location>
        <begin position="247"/>
        <end position="256"/>
    </location>
</feature>
<dbReference type="SMART" id="SM00443">
    <property type="entry name" value="G_patch"/>
    <property type="match status" value="1"/>
</dbReference>
<comment type="caution">
    <text evidence="10">The sequence shown here is derived from an EMBL/GenBank/DDBJ whole genome shotgun (WGS) entry which is preliminary data.</text>
</comment>
<feature type="compositionally biased region" description="Low complexity" evidence="8">
    <location>
        <begin position="275"/>
        <end position="286"/>
    </location>
</feature>
<feature type="compositionally biased region" description="Low complexity" evidence="8">
    <location>
        <begin position="308"/>
        <end position="331"/>
    </location>
</feature>
<dbReference type="InterPro" id="IPR050656">
    <property type="entry name" value="PINX1"/>
</dbReference>
<proteinExistence type="inferred from homology"/>
<organism evidence="10 11">
    <name type="scientific">Rhypophila decipiens</name>
    <dbReference type="NCBI Taxonomy" id="261697"/>
    <lineage>
        <taxon>Eukaryota</taxon>
        <taxon>Fungi</taxon>
        <taxon>Dikarya</taxon>
        <taxon>Ascomycota</taxon>
        <taxon>Pezizomycotina</taxon>
        <taxon>Sordariomycetes</taxon>
        <taxon>Sordariomycetidae</taxon>
        <taxon>Sordariales</taxon>
        <taxon>Naviculisporaceae</taxon>
        <taxon>Rhypophila</taxon>
    </lineage>
</organism>
<comment type="function">
    <text evidence="7">Involved in rRNA-processing at A0, A1 and A2 sites and negatively regulates telomerase.</text>
</comment>
<reference evidence="10" key="1">
    <citation type="journal article" date="2023" name="Mol. Phylogenet. Evol.">
        <title>Genome-scale phylogeny and comparative genomics of the fungal order Sordariales.</title>
        <authorList>
            <person name="Hensen N."/>
            <person name="Bonometti L."/>
            <person name="Westerberg I."/>
            <person name="Brannstrom I.O."/>
            <person name="Guillou S."/>
            <person name="Cros-Aarteil S."/>
            <person name="Calhoun S."/>
            <person name="Haridas S."/>
            <person name="Kuo A."/>
            <person name="Mondo S."/>
            <person name="Pangilinan J."/>
            <person name="Riley R."/>
            <person name="LaButti K."/>
            <person name="Andreopoulos B."/>
            <person name="Lipzen A."/>
            <person name="Chen C."/>
            <person name="Yan M."/>
            <person name="Daum C."/>
            <person name="Ng V."/>
            <person name="Clum A."/>
            <person name="Steindorff A."/>
            <person name="Ohm R.A."/>
            <person name="Martin F."/>
            <person name="Silar P."/>
            <person name="Natvig D.O."/>
            <person name="Lalanne C."/>
            <person name="Gautier V."/>
            <person name="Ament-Velasquez S.L."/>
            <person name="Kruys A."/>
            <person name="Hutchinson M.I."/>
            <person name="Powell A.J."/>
            <person name="Barry K."/>
            <person name="Miller A.N."/>
            <person name="Grigoriev I.V."/>
            <person name="Debuchy R."/>
            <person name="Gladieux P."/>
            <person name="Hiltunen Thoren M."/>
            <person name="Johannesson H."/>
        </authorList>
    </citation>
    <scope>NUCLEOTIDE SEQUENCE</scope>
    <source>
        <strain evidence="10">PSN293</strain>
    </source>
</reference>
<dbReference type="EMBL" id="MU858063">
    <property type="protein sequence ID" value="KAK4217013.1"/>
    <property type="molecule type" value="Genomic_DNA"/>
</dbReference>
<evidence type="ECO:0000256" key="4">
    <source>
        <dbReference type="ARBA" id="ARBA00023242"/>
    </source>
</evidence>
<keyword evidence="3" id="KW-0698">rRNA processing</keyword>
<keyword evidence="4" id="KW-0539">Nucleus</keyword>
<dbReference type="Proteomes" id="UP001301769">
    <property type="component" value="Unassembled WGS sequence"/>
</dbReference>
<reference evidence="10" key="2">
    <citation type="submission" date="2023-05" db="EMBL/GenBank/DDBJ databases">
        <authorList>
            <consortium name="Lawrence Berkeley National Laboratory"/>
            <person name="Steindorff A."/>
            <person name="Hensen N."/>
            <person name="Bonometti L."/>
            <person name="Westerberg I."/>
            <person name="Brannstrom I.O."/>
            <person name="Guillou S."/>
            <person name="Cros-Aarteil S."/>
            <person name="Calhoun S."/>
            <person name="Haridas S."/>
            <person name="Kuo A."/>
            <person name="Mondo S."/>
            <person name="Pangilinan J."/>
            <person name="Riley R."/>
            <person name="Labutti K."/>
            <person name="Andreopoulos B."/>
            <person name="Lipzen A."/>
            <person name="Chen C."/>
            <person name="Yanf M."/>
            <person name="Daum C."/>
            <person name="Ng V."/>
            <person name="Clum A."/>
            <person name="Ohm R."/>
            <person name="Martin F."/>
            <person name="Silar P."/>
            <person name="Natvig D."/>
            <person name="Lalanne C."/>
            <person name="Gautier V."/>
            <person name="Ament-Velasquez S.L."/>
            <person name="Kruys A."/>
            <person name="Hutchinson M.I."/>
            <person name="Powell A.J."/>
            <person name="Barry K."/>
            <person name="Miller A.N."/>
            <person name="Grigoriev I.V."/>
            <person name="Debuchy R."/>
            <person name="Gladieux P."/>
            <person name="Thoren M.H."/>
            <person name="Johannesson H."/>
        </authorList>
    </citation>
    <scope>NUCLEOTIDE SEQUENCE</scope>
    <source>
        <strain evidence="10">PSN293</strain>
    </source>
</reference>
<dbReference type="PROSITE" id="PS50174">
    <property type="entry name" value="G_PATCH"/>
    <property type="match status" value="1"/>
</dbReference>
<accession>A0AAN7BAN3</accession>
<dbReference type="GO" id="GO:0003676">
    <property type="term" value="F:nucleic acid binding"/>
    <property type="evidence" value="ECO:0007669"/>
    <property type="project" value="InterPro"/>
</dbReference>
<evidence type="ECO:0000313" key="11">
    <source>
        <dbReference type="Proteomes" id="UP001301769"/>
    </source>
</evidence>
<feature type="domain" description="G-patch" evidence="9">
    <location>
        <begin position="25"/>
        <end position="79"/>
    </location>
</feature>
<evidence type="ECO:0000256" key="1">
    <source>
        <dbReference type="ARBA" id="ARBA00004604"/>
    </source>
</evidence>
<evidence type="ECO:0000256" key="6">
    <source>
        <dbReference type="ARBA" id="ARBA00041961"/>
    </source>
</evidence>
<evidence type="ECO:0000256" key="3">
    <source>
        <dbReference type="ARBA" id="ARBA00022552"/>
    </source>
</evidence>
<comment type="subcellular location">
    <subcellularLocation>
        <location evidence="1">Nucleus</location>
        <location evidence="1">Nucleolus</location>
    </subcellularLocation>
</comment>
<dbReference type="GO" id="GO:0006364">
    <property type="term" value="P:rRNA processing"/>
    <property type="evidence" value="ECO:0007669"/>
    <property type="project" value="UniProtKB-KW"/>
</dbReference>
<dbReference type="AlphaFoldDB" id="A0AAN7BAN3"/>
<evidence type="ECO:0000256" key="7">
    <source>
        <dbReference type="ARBA" id="ARBA00043878"/>
    </source>
</evidence>
<evidence type="ECO:0000313" key="10">
    <source>
        <dbReference type="EMBL" id="KAK4217013.1"/>
    </source>
</evidence>